<dbReference type="SUPFAM" id="SSF102114">
    <property type="entry name" value="Radical SAM enzymes"/>
    <property type="match status" value="1"/>
</dbReference>
<dbReference type="SUPFAM" id="SSF52242">
    <property type="entry name" value="Cobalamin (vitamin B12)-binding domain"/>
    <property type="match status" value="1"/>
</dbReference>
<dbReference type="PANTHER" id="PTHR43409:SF16">
    <property type="entry name" value="SLR0320 PROTEIN"/>
    <property type="match status" value="1"/>
</dbReference>
<sequence>MKVLLLYPSWTGAYGLFGHFARRNSTWPPLNLALLAAIAERHGHDVTVMDGEAEQMTLEDMAQRAVALQPDVVGFTATSPFFHLSKAVAEGIKRLAPHIPIAVGGPHITIMKERALLPAFDYAFIGEAEESWPQFLDRYERGQDIASVAGIIYWKNGCAVSTGPPADITDLDALPFPARHQLKMPLYKLGTLRGRLPFTSIQTMRGCPWKCIFCASEALKTTEMRVRSPRTVVDEMKSVVEKFGTRHFYIVDDVMTLWKDHILEIADCIDQEKLNITFEGSTRANLVEDEVIARLVRSGLIRLSFGLETVDPEIRRTMKKQVPLEHYVRANGICNKHGVEALNSVMIGLPGETRETVRATLKFLRNAREVKQANFAIAVPYPGTEFHELAVNGDKGVKLMTKDFSEYRRYGSAVTIVGDLKPQDLIDLQNEGFVSIYSAPWRWIPMLQKHGVIGGSLMLIRVARLLSKKLFQLSGRRSDEQLVSLGDGGFGSVTDMPVAIAADSGQAVKSPDLVQIEPLDRELVAPAGHYGSPTRPNG</sequence>
<dbReference type="PROSITE" id="PS51918">
    <property type="entry name" value="RADICAL_SAM"/>
    <property type="match status" value="1"/>
</dbReference>
<dbReference type="GO" id="GO:0005829">
    <property type="term" value="C:cytosol"/>
    <property type="evidence" value="ECO:0007669"/>
    <property type="project" value="TreeGrafter"/>
</dbReference>
<dbReference type="CDD" id="cd01335">
    <property type="entry name" value="Radical_SAM"/>
    <property type="match status" value="1"/>
</dbReference>
<dbReference type="InterPro" id="IPR051198">
    <property type="entry name" value="BchE-like"/>
</dbReference>
<reference evidence="9" key="1">
    <citation type="submission" date="2015-10" db="EMBL/GenBank/DDBJ databases">
        <authorList>
            <person name="Luecker S."/>
            <person name="Luecker S."/>
        </authorList>
    </citation>
    <scope>NUCLEOTIDE SEQUENCE [LARGE SCALE GENOMIC DNA]</scope>
</reference>
<organism evidence="8 9">
    <name type="scientific">Candidatus Nitrospira nitrificans</name>
    <dbReference type="NCBI Taxonomy" id="1742973"/>
    <lineage>
        <taxon>Bacteria</taxon>
        <taxon>Pseudomonadati</taxon>
        <taxon>Nitrospirota</taxon>
        <taxon>Nitrospiria</taxon>
        <taxon>Nitrospirales</taxon>
        <taxon>Nitrospiraceae</taxon>
        <taxon>Nitrospira</taxon>
    </lineage>
</organism>
<dbReference type="SFLD" id="SFLDG01082">
    <property type="entry name" value="B12-binding_domain_containing"/>
    <property type="match status" value="1"/>
</dbReference>
<dbReference type="GO" id="GO:0031419">
    <property type="term" value="F:cobalamin binding"/>
    <property type="evidence" value="ECO:0007669"/>
    <property type="project" value="InterPro"/>
</dbReference>
<dbReference type="PROSITE" id="PS51332">
    <property type="entry name" value="B12_BINDING"/>
    <property type="match status" value="1"/>
</dbReference>
<dbReference type="Pfam" id="PF04055">
    <property type="entry name" value="Radical_SAM"/>
    <property type="match status" value="1"/>
</dbReference>
<evidence type="ECO:0000256" key="4">
    <source>
        <dbReference type="ARBA" id="ARBA00023004"/>
    </source>
</evidence>
<dbReference type="RefSeq" id="WP_090893758.1">
    <property type="nucleotide sequence ID" value="NZ_CZPZ01000001.1"/>
</dbReference>
<dbReference type="Proteomes" id="UP000198736">
    <property type="component" value="Unassembled WGS sequence"/>
</dbReference>
<keyword evidence="9" id="KW-1185">Reference proteome</keyword>
<comment type="cofactor">
    <cofactor evidence="1">
        <name>[4Fe-4S] cluster</name>
        <dbReference type="ChEBI" id="CHEBI:49883"/>
    </cofactor>
</comment>
<dbReference type="GO" id="GO:0003824">
    <property type="term" value="F:catalytic activity"/>
    <property type="evidence" value="ECO:0007669"/>
    <property type="project" value="InterPro"/>
</dbReference>
<feature type="domain" description="B12-binding" evidence="6">
    <location>
        <begin position="6"/>
        <end position="146"/>
    </location>
</feature>
<dbReference type="Pfam" id="PF02310">
    <property type="entry name" value="B12-binding"/>
    <property type="match status" value="1"/>
</dbReference>
<dbReference type="Gene3D" id="3.40.50.280">
    <property type="entry name" value="Cobalamin-binding domain"/>
    <property type="match status" value="1"/>
</dbReference>
<accession>A0A0S4L4B3</accession>
<keyword evidence="2" id="KW-0949">S-adenosyl-L-methionine</keyword>
<evidence type="ECO:0000259" key="7">
    <source>
        <dbReference type="PROSITE" id="PS51918"/>
    </source>
</evidence>
<dbReference type="InterPro" id="IPR006158">
    <property type="entry name" value="Cobalamin-bd"/>
</dbReference>
<keyword evidence="4" id="KW-0408">Iron</keyword>
<evidence type="ECO:0000256" key="1">
    <source>
        <dbReference type="ARBA" id="ARBA00001966"/>
    </source>
</evidence>
<dbReference type="InterPro" id="IPR036724">
    <property type="entry name" value="Cobalamin-bd_sf"/>
</dbReference>
<dbReference type="EMBL" id="CZPZ01000001">
    <property type="protein sequence ID" value="CUS31530.1"/>
    <property type="molecule type" value="Genomic_DNA"/>
</dbReference>
<name>A0A0S4L4B3_9BACT</name>
<dbReference type="OrthoDB" id="9801424at2"/>
<keyword evidence="3" id="KW-0479">Metal-binding</keyword>
<evidence type="ECO:0000256" key="2">
    <source>
        <dbReference type="ARBA" id="ARBA00022691"/>
    </source>
</evidence>
<dbReference type="SMART" id="SM00729">
    <property type="entry name" value="Elp3"/>
    <property type="match status" value="1"/>
</dbReference>
<evidence type="ECO:0000256" key="5">
    <source>
        <dbReference type="ARBA" id="ARBA00023014"/>
    </source>
</evidence>
<dbReference type="AlphaFoldDB" id="A0A0S4L4B3"/>
<dbReference type="CDD" id="cd02068">
    <property type="entry name" value="radical_SAM_B12_BD"/>
    <property type="match status" value="1"/>
</dbReference>
<feature type="domain" description="Radical SAM core" evidence="7">
    <location>
        <begin position="193"/>
        <end position="423"/>
    </location>
</feature>
<dbReference type="InterPro" id="IPR006638">
    <property type="entry name" value="Elp3/MiaA/NifB-like_rSAM"/>
</dbReference>
<dbReference type="Gene3D" id="3.80.30.20">
    <property type="entry name" value="tm_1862 like domain"/>
    <property type="match status" value="1"/>
</dbReference>
<dbReference type="InterPro" id="IPR007197">
    <property type="entry name" value="rSAM"/>
</dbReference>
<dbReference type="InterPro" id="IPR034466">
    <property type="entry name" value="Methyltransferase_Class_B"/>
</dbReference>
<proteinExistence type="predicted"/>
<gene>
    <name evidence="8" type="ORF">COMA2_10157</name>
</gene>
<protein>
    <submittedName>
        <fullName evidence="8">Uncharacterized protein</fullName>
    </submittedName>
</protein>
<evidence type="ECO:0000256" key="3">
    <source>
        <dbReference type="ARBA" id="ARBA00022723"/>
    </source>
</evidence>
<dbReference type="SFLD" id="SFLDG01123">
    <property type="entry name" value="methyltransferase_(Class_B)"/>
    <property type="match status" value="1"/>
</dbReference>
<evidence type="ECO:0000313" key="8">
    <source>
        <dbReference type="EMBL" id="CUS31530.1"/>
    </source>
</evidence>
<dbReference type="InterPro" id="IPR023404">
    <property type="entry name" value="rSAM_horseshoe"/>
</dbReference>
<dbReference type="InterPro" id="IPR058240">
    <property type="entry name" value="rSAM_sf"/>
</dbReference>
<dbReference type="SFLD" id="SFLDS00029">
    <property type="entry name" value="Radical_SAM"/>
    <property type="match status" value="1"/>
</dbReference>
<dbReference type="PANTHER" id="PTHR43409">
    <property type="entry name" value="ANAEROBIC MAGNESIUM-PROTOPORPHYRIN IX MONOMETHYL ESTER CYCLASE-RELATED"/>
    <property type="match status" value="1"/>
</dbReference>
<evidence type="ECO:0000259" key="6">
    <source>
        <dbReference type="PROSITE" id="PS51332"/>
    </source>
</evidence>
<dbReference type="STRING" id="1742973.COMA2_10157"/>
<dbReference type="GO" id="GO:0051539">
    <property type="term" value="F:4 iron, 4 sulfur cluster binding"/>
    <property type="evidence" value="ECO:0007669"/>
    <property type="project" value="UniProtKB-KW"/>
</dbReference>
<dbReference type="GO" id="GO:0046872">
    <property type="term" value="F:metal ion binding"/>
    <property type="evidence" value="ECO:0007669"/>
    <property type="project" value="UniProtKB-KW"/>
</dbReference>
<evidence type="ECO:0000313" key="9">
    <source>
        <dbReference type="Proteomes" id="UP000198736"/>
    </source>
</evidence>
<keyword evidence="5" id="KW-0411">Iron-sulfur</keyword>